<organism evidence="1 2">
    <name type="scientific">Glossina palpalis gambiensis</name>
    <dbReference type="NCBI Taxonomy" id="67801"/>
    <lineage>
        <taxon>Eukaryota</taxon>
        <taxon>Metazoa</taxon>
        <taxon>Ecdysozoa</taxon>
        <taxon>Arthropoda</taxon>
        <taxon>Hexapoda</taxon>
        <taxon>Insecta</taxon>
        <taxon>Pterygota</taxon>
        <taxon>Neoptera</taxon>
        <taxon>Endopterygota</taxon>
        <taxon>Diptera</taxon>
        <taxon>Brachycera</taxon>
        <taxon>Muscomorpha</taxon>
        <taxon>Hippoboscoidea</taxon>
        <taxon>Glossinidae</taxon>
        <taxon>Glossina</taxon>
    </lineage>
</organism>
<dbReference type="GO" id="GO:0005840">
    <property type="term" value="C:ribosome"/>
    <property type="evidence" value="ECO:0007669"/>
    <property type="project" value="InterPro"/>
</dbReference>
<evidence type="ECO:0000313" key="1">
    <source>
        <dbReference type="EnsemblMetazoa" id="GPPI049948-PA"/>
    </source>
</evidence>
<name>A0A1B0C5U6_9MUSC</name>
<evidence type="ECO:0000313" key="2">
    <source>
        <dbReference type="Proteomes" id="UP000092460"/>
    </source>
</evidence>
<dbReference type="Gene3D" id="2.40.30.10">
    <property type="entry name" value="Translation factors"/>
    <property type="match status" value="1"/>
</dbReference>
<dbReference type="VEuPathDB" id="VectorBase:GPPI049948"/>
<dbReference type="EMBL" id="JXJN01026248">
    <property type="status" value="NOT_ANNOTATED_CDS"/>
    <property type="molecule type" value="Genomic_DNA"/>
</dbReference>
<dbReference type="GO" id="GO:0006412">
    <property type="term" value="P:translation"/>
    <property type="evidence" value="ECO:0007669"/>
    <property type="project" value="InterPro"/>
</dbReference>
<protein>
    <submittedName>
        <fullName evidence="1">Uncharacterized protein</fullName>
    </submittedName>
</protein>
<dbReference type="Pfam" id="PF00297">
    <property type="entry name" value="Ribosomal_L3"/>
    <property type="match status" value="1"/>
</dbReference>
<dbReference type="EnsemblMetazoa" id="GPPI049948-RA">
    <property type="protein sequence ID" value="GPPI049948-PA"/>
    <property type="gene ID" value="GPPI049948"/>
</dbReference>
<dbReference type="AlphaFoldDB" id="A0A1B0C5U6"/>
<dbReference type="GO" id="GO:0003735">
    <property type="term" value="F:structural constituent of ribosome"/>
    <property type="evidence" value="ECO:0007669"/>
    <property type="project" value="InterPro"/>
</dbReference>
<reference evidence="1" key="2">
    <citation type="submission" date="2020-05" db="UniProtKB">
        <authorList>
            <consortium name="EnsemblMetazoa"/>
        </authorList>
    </citation>
    <scope>IDENTIFICATION</scope>
    <source>
        <strain evidence="1">IAEA</strain>
    </source>
</reference>
<proteinExistence type="predicted"/>
<dbReference type="Proteomes" id="UP000092460">
    <property type="component" value="Unassembled WGS sequence"/>
</dbReference>
<sequence>MKWMREHLEKTVTVNNVFGQNEMIFFYRFVQSFEDVTSSVRKAAFIGSPSRVSATVARAVQKAYHYRTQKQRKINNKTYRISTGIHSKDGKFIKNNVSTEDD</sequence>
<accession>A0A1B0C5U6</accession>
<reference evidence="2" key="1">
    <citation type="submission" date="2015-01" db="EMBL/GenBank/DDBJ databases">
        <authorList>
            <person name="Aksoy S."/>
            <person name="Warren W."/>
            <person name="Wilson R.K."/>
        </authorList>
    </citation>
    <scope>NUCLEOTIDE SEQUENCE [LARGE SCALE GENOMIC DNA]</scope>
    <source>
        <strain evidence="2">IAEA</strain>
    </source>
</reference>
<keyword evidence="2" id="KW-1185">Reference proteome</keyword>
<dbReference type="InterPro" id="IPR000597">
    <property type="entry name" value="Ribosomal_uL3"/>
</dbReference>
<dbReference type="STRING" id="67801.A0A1B0C5U6"/>